<evidence type="ECO:0000313" key="2">
    <source>
        <dbReference type="EMBL" id="SFL57143.1"/>
    </source>
</evidence>
<proteinExistence type="predicted"/>
<feature type="transmembrane region" description="Helical" evidence="1">
    <location>
        <begin position="84"/>
        <end position="104"/>
    </location>
</feature>
<keyword evidence="1" id="KW-0472">Membrane</keyword>
<feature type="transmembrane region" description="Helical" evidence="1">
    <location>
        <begin position="124"/>
        <end position="146"/>
    </location>
</feature>
<reference evidence="2 3" key="1">
    <citation type="submission" date="2016-10" db="EMBL/GenBank/DDBJ databases">
        <authorList>
            <person name="de Groot N.N."/>
        </authorList>
    </citation>
    <scope>NUCLEOTIDE SEQUENCE [LARGE SCALE GENOMIC DNA]</scope>
    <source>
        <strain evidence="2 3">DSM 16199</strain>
    </source>
</reference>
<dbReference type="EMBL" id="FOTF01000029">
    <property type="protein sequence ID" value="SFL57143.1"/>
    <property type="molecule type" value="Genomic_DNA"/>
</dbReference>
<evidence type="ECO:0008006" key="4">
    <source>
        <dbReference type="Google" id="ProtNLM"/>
    </source>
</evidence>
<sequence>MTLPSSYVRQLPPEVDLLVLSFLGHFAWEFLQAPMFSSMSQVDHFAGIFICLKATLGDLAIALSAFWSAALVGRSRRWFTRPSLRAPAVFFAVGLLLTIGLEYIHTQITGRWVYDGIMPVLPIIGTGLTPILQWIFVPMLVLWYMFRLDRNNSH</sequence>
<dbReference type="STRING" id="195913.SAMN04488004_1295"/>
<keyword evidence="1" id="KW-0812">Transmembrane</keyword>
<dbReference type="OrthoDB" id="7594268at2"/>
<protein>
    <recommendedName>
        <fullName evidence="4">Rod shape-determining protein MreD</fullName>
    </recommendedName>
</protein>
<keyword evidence="3" id="KW-1185">Reference proteome</keyword>
<gene>
    <name evidence="2" type="ORF">SAMN04488004_1295</name>
</gene>
<evidence type="ECO:0000256" key="1">
    <source>
        <dbReference type="SAM" id="Phobius"/>
    </source>
</evidence>
<dbReference type="Proteomes" id="UP000199550">
    <property type="component" value="Unassembled WGS sequence"/>
</dbReference>
<name>A0A1I4IT29_9RHOB</name>
<organism evidence="2 3">
    <name type="scientific">Loktanella salsilacus</name>
    <dbReference type="NCBI Taxonomy" id="195913"/>
    <lineage>
        <taxon>Bacteria</taxon>
        <taxon>Pseudomonadati</taxon>
        <taxon>Pseudomonadota</taxon>
        <taxon>Alphaproteobacteria</taxon>
        <taxon>Rhodobacterales</taxon>
        <taxon>Roseobacteraceae</taxon>
        <taxon>Loktanella</taxon>
    </lineage>
</organism>
<accession>A0A1I4IT29</accession>
<dbReference type="RefSeq" id="WP_090191484.1">
    <property type="nucleotide sequence ID" value="NZ_FOTF01000029.1"/>
</dbReference>
<keyword evidence="1" id="KW-1133">Transmembrane helix</keyword>
<feature type="transmembrane region" description="Helical" evidence="1">
    <location>
        <begin position="45"/>
        <end position="72"/>
    </location>
</feature>
<dbReference type="AlphaFoldDB" id="A0A1I4IT29"/>
<evidence type="ECO:0000313" key="3">
    <source>
        <dbReference type="Proteomes" id="UP000199550"/>
    </source>
</evidence>